<proteinExistence type="predicted"/>
<dbReference type="Proteomes" id="UP001152049">
    <property type="component" value="Unassembled WGS sequence"/>
</dbReference>
<accession>A0A9W8VF34</accession>
<name>A0A9W8VF34_9HYPO</name>
<evidence type="ECO:0000256" key="2">
    <source>
        <dbReference type="SAM" id="MobiDB-lite"/>
    </source>
</evidence>
<comment type="caution">
    <text evidence="3">The sequence shown here is derived from an EMBL/GenBank/DDBJ whole genome shotgun (WGS) entry which is preliminary data.</text>
</comment>
<feature type="compositionally biased region" description="Acidic residues" evidence="2">
    <location>
        <begin position="336"/>
        <end position="350"/>
    </location>
</feature>
<evidence type="ECO:0000256" key="1">
    <source>
        <dbReference type="SAM" id="Coils"/>
    </source>
</evidence>
<dbReference type="EMBL" id="JAOQAZ010000018">
    <property type="protein sequence ID" value="KAJ4256740.1"/>
    <property type="molecule type" value="Genomic_DNA"/>
</dbReference>
<organism evidence="3 4">
    <name type="scientific">Fusarium torreyae</name>
    <dbReference type="NCBI Taxonomy" id="1237075"/>
    <lineage>
        <taxon>Eukaryota</taxon>
        <taxon>Fungi</taxon>
        <taxon>Dikarya</taxon>
        <taxon>Ascomycota</taxon>
        <taxon>Pezizomycotina</taxon>
        <taxon>Sordariomycetes</taxon>
        <taxon>Hypocreomycetidae</taxon>
        <taxon>Hypocreales</taxon>
        <taxon>Nectriaceae</taxon>
        <taxon>Fusarium</taxon>
    </lineage>
</organism>
<reference evidence="3" key="1">
    <citation type="submission" date="2022-09" db="EMBL/GenBank/DDBJ databases">
        <title>Fusarium specimens isolated from Avocado Roots.</title>
        <authorList>
            <person name="Stajich J."/>
            <person name="Roper C."/>
            <person name="Heimlech-Rivalta G."/>
        </authorList>
    </citation>
    <scope>NUCLEOTIDE SEQUENCE</scope>
    <source>
        <strain evidence="3">CF00136</strain>
    </source>
</reference>
<evidence type="ECO:0000313" key="3">
    <source>
        <dbReference type="EMBL" id="KAJ4256740.1"/>
    </source>
</evidence>
<gene>
    <name evidence="3" type="ORF">NW762_008836</name>
</gene>
<feature type="coiled-coil region" evidence="1">
    <location>
        <begin position="130"/>
        <end position="234"/>
    </location>
</feature>
<dbReference type="AlphaFoldDB" id="A0A9W8VF34"/>
<protein>
    <submittedName>
        <fullName evidence="3">Uncharacterized protein</fullName>
    </submittedName>
</protein>
<dbReference type="OrthoDB" id="5105828at2759"/>
<feature type="compositionally biased region" description="Basic and acidic residues" evidence="2">
    <location>
        <begin position="318"/>
        <end position="327"/>
    </location>
</feature>
<keyword evidence="4" id="KW-1185">Reference proteome</keyword>
<feature type="region of interest" description="Disordered" evidence="2">
    <location>
        <begin position="249"/>
        <end position="376"/>
    </location>
</feature>
<sequence>MDRRFDAQLEYVLNLVRDTVAPDAIPMANAIQDLKRLTKSMQKAKDQDYAEWLHEEKRLLDLKFAQLGSIDSHAERIYKETEALRKDLERVVANTRQEHTPKDRDGHTQLVAAITTLLTSLGDFAKGKQLDEMSRKLDDNTKRMETVLAQVEAVQKHDDLYQQNKRLEALVTQLQTEVSKLQAEADSDERAEFKDVCHQMIEENQALCERRERLDNLEQRESDIASAIDGFEEREQNIAFRERDLQEREKTLNECRQNTPDSRRRRREDSPKPAQRRNKKTNRRDGTPLRQGEMPPKRPAPTKQRGYPAPKRPVQVDSMKKAQKDAAHSCSRNDQISDEEQIEMPDEGQSQDEHEWSHRQKGLSGTETKEPKPTKRQMVLFRHIERNWDEAVQREKARLESELPIITKAMYEASDKPGCPSPTYDVTWYQQDEELLVQRYWTATPLESGISDLVSGNTALNELFRLSLRIFGVDPITLFTMGTDDFEFGSDTTSTITINDISTNNSSRYFGNVTHFHPNRQNFSLPFPNTQSPGWEQFQHETTSSFHLISPPLSRGSIIYPVQD</sequence>
<keyword evidence="1" id="KW-0175">Coiled coil</keyword>
<evidence type="ECO:0000313" key="4">
    <source>
        <dbReference type="Proteomes" id="UP001152049"/>
    </source>
</evidence>